<evidence type="ECO:0000256" key="4">
    <source>
        <dbReference type="ARBA" id="ARBA00022763"/>
    </source>
</evidence>
<proteinExistence type="inferred from homology"/>
<dbReference type="Proteomes" id="UP000075714">
    <property type="component" value="Unassembled WGS sequence"/>
</dbReference>
<name>A0A150GKE0_GONPE</name>
<dbReference type="GO" id="GO:0006974">
    <property type="term" value="P:DNA damage response"/>
    <property type="evidence" value="ECO:0007669"/>
    <property type="project" value="UniProtKB-KW"/>
</dbReference>
<dbReference type="InterPro" id="IPR001680">
    <property type="entry name" value="WD40_rpt"/>
</dbReference>
<feature type="region of interest" description="Disordered" evidence="7">
    <location>
        <begin position="307"/>
        <end position="337"/>
    </location>
</feature>
<keyword evidence="2 6" id="KW-0853">WD repeat</keyword>
<feature type="compositionally biased region" description="Low complexity" evidence="7">
    <location>
        <begin position="1"/>
        <end position="21"/>
    </location>
</feature>
<organism evidence="8 9">
    <name type="scientific">Gonium pectorale</name>
    <name type="common">Green alga</name>
    <dbReference type="NCBI Taxonomy" id="33097"/>
    <lineage>
        <taxon>Eukaryota</taxon>
        <taxon>Viridiplantae</taxon>
        <taxon>Chlorophyta</taxon>
        <taxon>core chlorophytes</taxon>
        <taxon>Chlorophyceae</taxon>
        <taxon>CS clade</taxon>
        <taxon>Chlamydomonadales</taxon>
        <taxon>Volvocaceae</taxon>
        <taxon>Gonium</taxon>
    </lineage>
</organism>
<comment type="similarity">
    <text evidence="1">Belongs to the WD repeat DDB2/WDR76 family.</text>
</comment>
<feature type="compositionally biased region" description="Low complexity" evidence="7">
    <location>
        <begin position="107"/>
        <end position="132"/>
    </location>
</feature>
<dbReference type="PROSITE" id="PS00678">
    <property type="entry name" value="WD_REPEATS_1"/>
    <property type="match status" value="1"/>
</dbReference>
<evidence type="ECO:0000256" key="2">
    <source>
        <dbReference type="ARBA" id="ARBA00022574"/>
    </source>
</evidence>
<comment type="caution">
    <text evidence="8">The sequence shown here is derived from an EMBL/GenBank/DDBJ whole genome shotgun (WGS) entry which is preliminary data.</text>
</comment>
<dbReference type="Gene3D" id="2.130.10.10">
    <property type="entry name" value="YVTN repeat-like/Quinoprotein amine dehydrogenase"/>
    <property type="match status" value="2"/>
</dbReference>
<dbReference type="InterPro" id="IPR036322">
    <property type="entry name" value="WD40_repeat_dom_sf"/>
</dbReference>
<dbReference type="Pfam" id="PF00400">
    <property type="entry name" value="WD40"/>
    <property type="match status" value="2"/>
</dbReference>
<dbReference type="GO" id="GO:0005634">
    <property type="term" value="C:nucleus"/>
    <property type="evidence" value="ECO:0007669"/>
    <property type="project" value="TreeGrafter"/>
</dbReference>
<accession>A0A150GKE0</accession>
<keyword evidence="9" id="KW-1185">Reference proteome</keyword>
<dbReference type="InterPro" id="IPR050853">
    <property type="entry name" value="WD_repeat_DNA-damage-binding"/>
</dbReference>
<keyword evidence="4" id="KW-0227">DNA damage</keyword>
<feature type="compositionally biased region" description="Basic and acidic residues" evidence="7">
    <location>
        <begin position="270"/>
        <end position="279"/>
    </location>
</feature>
<evidence type="ECO:0000256" key="3">
    <source>
        <dbReference type="ARBA" id="ARBA00022737"/>
    </source>
</evidence>
<feature type="compositionally biased region" description="Low complexity" evidence="7">
    <location>
        <begin position="307"/>
        <end position="335"/>
    </location>
</feature>
<dbReference type="AlphaFoldDB" id="A0A150GKE0"/>
<feature type="compositionally biased region" description="Low complexity" evidence="7">
    <location>
        <begin position="38"/>
        <end position="49"/>
    </location>
</feature>
<feature type="repeat" description="WD" evidence="6">
    <location>
        <begin position="628"/>
        <end position="660"/>
    </location>
</feature>
<dbReference type="InterPro" id="IPR019775">
    <property type="entry name" value="WD40_repeat_CS"/>
</dbReference>
<dbReference type="GO" id="GO:0003677">
    <property type="term" value="F:DNA binding"/>
    <property type="evidence" value="ECO:0007669"/>
    <property type="project" value="UniProtKB-KW"/>
</dbReference>
<evidence type="ECO:0000256" key="5">
    <source>
        <dbReference type="ARBA" id="ARBA00023125"/>
    </source>
</evidence>
<dbReference type="PANTHER" id="PTHR14773:SF0">
    <property type="entry name" value="WD REPEAT-CONTAINING PROTEIN 76"/>
    <property type="match status" value="1"/>
</dbReference>
<feature type="region of interest" description="Disordered" evidence="7">
    <location>
        <begin position="1"/>
        <end position="153"/>
    </location>
</feature>
<sequence>MAAMAAAAAAAGASAPAVDGATAGGDPHNGTSDRSDAAADSAAALAALDDNVHPDDGRTANRPRMQKAKQEEQDPELQAQEAAPPPPHGTKWSSKPPLPPVRRSARGSKGAVAAAAAEPAAKSGAAGSAGPGQDAKQASVARADSSPAPVVLDLDRIREEVMERNRRKLMELQLPGLVAGLATAAAAVGGGGGAGTTKPSQRGVGNKRQRESSNEPPPPRRVSLRVRGVAADSLLAAGIDVETAAGVQLVAGMPAVAAATGRAPGQPEAPKPRHPEGELPFRSENGEEASDAAFLKALKAAANAAAPAPVDAGTDADGPAGRQQRRSGSTGYTRRGAGGEALTRLGLVERDVAKVTKDGVTHLAWLPGSDRILLAAADKSGKVALWDVDGGEDGPAADSDGVLLFSPHGEYVSGLRWLGRDAAVGPCRLITAAYDGSLRALDLGGAGTWLQLPAPGDPREAEFSALDVSPDGRTAYLGDPLGNLDIVDLRAPSGPGSGARVAAGPGAESGAGTGGGQRPSGDWASGGSGQRAQLQEGEGQPQEMREEGGGKLTAAVAAAVGPVGGLHLCDRKINTLHLEPSAGSPLLASSASDGTVCIWDLRRLGAAAQPAGGSGGAKGGHHAKALSVLRHGKSCHAAYWAPDGSRRLLSTSYDDTIRIWADPASGPEANGSRHAQSLSIPHNNQTGRWITPFRAVWSAACDAVLVGNMRRGLDVFSAPGPEGTQACGAGKLLQTLASDNMTAIPSRACCHPSLPVLVAATSSGRCHVWR</sequence>
<feature type="compositionally biased region" description="Basic and acidic residues" evidence="7">
    <location>
        <begin position="50"/>
        <end position="59"/>
    </location>
</feature>
<reference evidence="9" key="1">
    <citation type="journal article" date="2016" name="Nat. Commun.">
        <title>The Gonium pectorale genome demonstrates co-option of cell cycle regulation during the evolution of multicellularity.</title>
        <authorList>
            <person name="Hanschen E.R."/>
            <person name="Marriage T.N."/>
            <person name="Ferris P.J."/>
            <person name="Hamaji T."/>
            <person name="Toyoda A."/>
            <person name="Fujiyama A."/>
            <person name="Neme R."/>
            <person name="Noguchi H."/>
            <person name="Minakuchi Y."/>
            <person name="Suzuki M."/>
            <person name="Kawai-Toyooka H."/>
            <person name="Smith D.R."/>
            <person name="Sparks H."/>
            <person name="Anderson J."/>
            <person name="Bakaric R."/>
            <person name="Luria V."/>
            <person name="Karger A."/>
            <person name="Kirschner M.W."/>
            <person name="Durand P.M."/>
            <person name="Michod R.E."/>
            <person name="Nozaki H."/>
            <person name="Olson B.J."/>
        </authorList>
    </citation>
    <scope>NUCLEOTIDE SEQUENCE [LARGE SCALE GENOMIC DNA]</scope>
    <source>
        <strain evidence="9">NIES-2863</strain>
    </source>
</reference>
<evidence type="ECO:0000256" key="6">
    <source>
        <dbReference type="PROSITE-ProRule" id="PRU00221"/>
    </source>
</evidence>
<keyword evidence="3" id="KW-0677">Repeat</keyword>
<feature type="region of interest" description="Disordered" evidence="7">
    <location>
        <begin position="495"/>
        <end position="550"/>
    </location>
</feature>
<feature type="region of interest" description="Disordered" evidence="7">
    <location>
        <begin position="187"/>
        <end position="224"/>
    </location>
</feature>
<evidence type="ECO:0000313" key="9">
    <source>
        <dbReference type="Proteomes" id="UP000075714"/>
    </source>
</evidence>
<evidence type="ECO:0000256" key="1">
    <source>
        <dbReference type="ARBA" id="ARBA00005434"/>
    </source>
</evidence>
<feature type="compositionally biased region" description="Gly residues" evidence="7">
    <location>
        <begin position="507"/>
        <end position="529"/>
    </location>
</feature>
<protein>
    <submittedName>
        <fullName evidence="8">Uncharacterized protein</fullName>
    </submittedName>
</protein>
<dbReference type="PANTHER" id="PTHR14773">
    <property type="entry name" value="WD REPEAT-CONTAINING PROTEIN 76"/>
    <property type="match status" value="1"/>
</dbReference>
<dbReference type="GO" id="GO:2000001">
    <property type="term" value="P:regulation of DNA damage checkpoint"/>
    <property type="evidence" value="ECO:0007669"/>
    <property type="project" value="TreeGrafter"/>
</dbReference>
<dbReference type="STRING" id="33097.A0A150GKE0"/>
<dbReference type="OrthoDB" id="9890280at2759"/>
<dbReference type="PROSITE" id="PS50082">
    <property type="entry name" value="WD_REPEATS_2"/>
    <property type="match status" value="1"/>
</dbReference>
<dbReference type="SMART" id="SM00320">
    <property type="entry name" value="WD40"/>
    <property type="match status" value="5"/>
</dbReference>
<evidence type="ECO:0000313" key="8">
    <source>
        <dbReference type="EMBL" id="KXZ50254.1"/>
    </source>
</evidence>
<dbReference type="EMBL" id="LSYV01000018">
    <property type="protein sequence ID" value="KXZ50254.1"/>
    <property type="molecule type" value="Genomic_DNA"/>
</dbReference>
<keyword evidence="5" id="KW-0238">DNA-binding</keyword>
<dbReference type="InterPro" id="IPR015943">
    <property type="entry name" value="WD40/YVTN_repeat-like_dom_sf"/>
</dbReference>
<evidence type="ECO:0000256" key="7">
    <source>
        <dbReference type="SAM" id="MobiDB-lite"/>
    </source>
</evidence>
<dbReference type="SUPFAM" id="SSF50978">
    <property type="entry name" value="WD40 repeat-like"/>
    <property type="match status" value="1"/>
</dbReference>
<gene>
    <name evidence="8" type="ORF">GPECTOR_17g892</name>
</gene>
<feature type="region of interest" description="Disordered" evidence="7">
    <location>
        <begin position="260"/>
        <end position="279"/>
    </location>
</feature>